<evidence type="ECO:0000259" key="1">
    <source>
        <dbReference type="Pfam" id="PF12697"/>
    </source>
</evidence>
<name>A0A345DDY0_9BURK</name>
<protein>
    <submittedName>
        <fullName evidence="2">2-(Acetamidomethylene)succinate hydrolase</fullName>
        <ecNumber evidence="2">3.5.1.29</ecNumber>
    </submittedName>
</protein>
<gene>
    <name evidence="2" type="ORF">DTO96_102323</name>
</gene>
<dbReference type="Proteomes" id="UP000252182">
    <property type="component" value="Chromosome"/>
</dbReference>
<dbReference type="AlphaFoldDB" id="A0A345DDY0"/>
<dbReference type="EC" id="3.5.1.29" evidence="2"/>
<evidence type="ECO:0000313" key="3">
    <source>
        <dbReference type="Proteomes" id="UP000252182"/>
    </source>
</evidence>
<dbReference type="PANTHER" id="PTHR43798">
    <property type="entry name" value="MONOACYLGLYCEROL LIPASE"/>
    <property type="match status" value="1"/>
</dbReference>
<dbReference type="EMBL" id="CP031124">
    <property type="protein sequence ID" value="AXF86568.1"/>
    <property type="molecule type" value="Genomic_DNA"/>
</dbReference>
<dbReference type="RefSeq" id="WP_114563626.1">
    <property type="nucleotide sequence ID" value="NZ_CP031124.1"/>
</dbReference>
<dbReference type="Pfam" id="PF12697">
    <property type="entry name" value="Abhydrolase_6"/>
    <property type="match status" value="1"/>
</dbReference>
<dbReference type="InterPro" id="IPR000073">
    <property type="entry name" value="AB_hydrolase_1"/>
</dbReference>
<dbReference type="SUPFAM" id="SSF53474">
    <property type="entry name" value="alpha/beta-Hydrolases"/>
    <property type="match status" value="1"/>
</dbReference>
<keyword evidence="3" id="KW-1185">Reference proteome</keyword>
<dbReference type="KEGG" id="hyf:DTO96_102323"/>
<dbReference type="InterPro" id="IPR029058">
    <property type="entry name" value="AB_hydrolase_fold"/>
</dbReference>
<evidence type="ECO:0000313" key="2">
    <source>
        <dbReference type="EMBL" id="AXF86568.1"/>
    </source>
</evidence>
<dbReference type="Gene3D" id="3.40.50.1820">
    <property type="entry name" value="alpha/beta hydrolase"/>
    <property type="match status" value="1"/>
</dbReference>
<sequence length="298" mass="33580">MNTQLIQIDGHHVPVHVWLTQHNTDLTPLHFAHANGFPAGSYDTLLKLLAQERTVYAMDHRATWDSSPYQPPSQFTWHNAADDLIAAIEQIAPKGVIGVGHSLGAVSTLLAAIKRPDLFKQILLIEPVMFPTRMFVMFSGLPKPLRAKVFGLVKKTLQRRERWATSEEFTTALSGKSLFKGFSAAVFQDYATHGLRESSKRVMPHASNGSLTLNFRKTWEAQVFLTPPYVWRKIKHLQVPCVVWRGETGDVVPIDAWQKWTKIRPESPVHVLSKLGHMAPLQDPTLMADEIQKNLLSI</sequence>
<keyword evidence="2" id="KW-0378">Hydrolase</keyword>
<accession>A0A345DDY0</accession>
<organism evidence="2 3">
    <name type="scientific">Ephemeroptericola cinctiostellae</name>
    <dbReference type="NCBI Taxonomy" id="2268024"/>
    <lineage>
        <taxon>Bacteria</taxon>
        <taxon>Pseudomonadati</taxon>
        <taxon>Pseudomonadota</taxon>
        <taxon>Betaproteobacteria</taxon>
        <taxon>Burkholderiales</taxon>
        <taxon>Burkholderiaceae</taxon>
        <taxon>Ephemeroptericola</taxon>
    </lineage>
</organism>
<dbReference type="InterPro" id="IPR050266">
    <property type="entry name" value="AB_hydrolase_sf"/>
</dbReference>
<reference evidence="3" key="1">
    <citation type="submission" date="2018-07" db="EMBL/GenBank/DDBJ databases">
        <authorList>
            <person name="Kim H."/>
        </authorList>
    </citation>
    <scope>NUCLEOTIDE SEQUENCE [LARGE SCALE GENOMIC DNA]</scope>
    <source>
        <strain evidence="3">F02</strain>
    </source>
</reference>
<dbReference type="OrthoDB" id="5729753at2"/>
<feature type="domain" description="AB hydrolase-1" evidence="1">
    <location>
        <begin position="31"/>
        <end position="289"/>
    </location>
</feature>
<proteinExistence type="predicted"/>
<dbReference type="GO" id="GO:0047411">
    <property type="term" value="F:2-(acetamidomethylene)succinate hydrolase activity"/>
    <property type="evidence" value="ECO:0007669"/>
    <property type="project" value="UniProtKB-EC"/>
</dbReference>